<sequence length="57" mass="6229">MVMKCKNEKMGYVMPQTIIYTLVGECPILAGSPPVSTTPTVVDLTEDNEDTDLVPEN</sequence>
<organism evidence="2 3">
    <name type="scientific">Prevotella pallens</name>
    <dbReference type="NCBI Taxonomy" id="60133"/>
    <lineage>
        <taxon>Bacteria</taxon>
        <taxon>Pseudomonadati</taxon>
        <taxon>Bacteroidota</taxon>
        <taxon>Bacteroidia</taxon>
        <taxon>Bacteroidales</taxon>
        <taxon>Prevotellaceae</taxon>
        <taxon>Prevotella</taxon>
    </lineage>
</organism>
<keyword evidence="3" id="KW-1185">Reference proteome</keyword>
<evidence type="ECO:0000313" key="2">
    <source>
        <dbReference type="EMBL" id="RAS48028.1"/>
    </source>
</evidence>
<comment type="caution">
    <text evidence="2">The sequence shown here is derived from an EMBL/GenBank/DDBJ whole genome shotgun (WGS) entry which is preliminary data.</text>
</comment>
<feature type="region of interest" description="Disordered" evidence="1">
    <location>
        <begin position="35"/>
        <end position="57"/>
    </location>
</feature>
<name>A0ABX9DT76_9BACT</name>
<reference evidence="2 3" key="1">
    <citation type="submission" date="2018-06" db="EMBL/GenBank/DDBJ databases">
        <title>Genomic Encyclopedia of Archaeal and Bacterial Type Strains, Phase II (KMG-II): from individual species to whole genera.</title>
        <authorList>
            <person name="Goeker M."/>
        </authorList>
    </citation>
    <scope>NUCLEOTIDE SEQUENCE [LARGE SCALE GENOMIC DNA]</scope>
    <source>
        <strain evidence="2 3">DSM 18710</strain>
    </source>
</reference>
<proteinExistence type="predicted"/>
<gene>
    <name evidence="2" type="ORF">BC673_10282</name>
</gene>
<protein>
    <submittedName>
        <fullName evidence="2">Uncharacterized protein</fullName>
    </submittedName>
</protein>
<evidence type="ECO:0000313" key="3">
    <source>
        <dbReference type="Proteomes" id="UP000249852"/>
    </source>
</evidence>
<dbReference type="EMBL" id="QLTQ01000002">
    <property type="protein sequence ID" value="RAS48028.1"/>
    <property type="molecule type" value="Genomic_DNA"/>
</dbReference>
<accession>A0ABX9DT76</accession>
<dbReference type="Proteomes" id="UP000249852">
    <property type="component" value="Unassembled WGS sequence"/>
</dbReference>
<feature type="compositionally biased region" description="Acidic residues" evidence="1">
    <location>
        <begin position="44"/>
        <end position="57"/>
    </location>
</feature>
<evidence type="ECO:0000256" key="1">
    <source>
        <dbReference type="SAM" id="MobiDB-lite"/>
    </source>
</evidence>